<keyword evidence="2" id="KW-1185">Reference proteome</keyword>
<organism evidence="1 2">
    <name type="scientific">Ramazzottius varieornatus</name>
    <name type="common">Water bear</name>
    <name type="synonym">Tardigrade</name>
    <dbReference type="NCBI Taxonomy" id="947166"/>
    <lineage>
        <taxon>Eukaryota</taxon>
        <taxon>Metazoa</taxon>
        <taxon>Ecdysozoa</taxon>
        <taxon>Tardigrada</taxon>
        <taxon>Eutardigrada</taxon>
        <taxon>Parachela</taxon>
        <taxon>Hypsibioidea</taxon>
        <taxon>Ramazzottiidae</taxon>
        <taxon>Ramazzottius</taxon>
    </lineage>
</organism>
<dbReference type="EMBL" id="BDGG01000002">
    <property type="protein sequence ID" value="GAU91420.1"/>
    <property type="molecule type" value="Genomic_DNA"/>
</dbReference>
<accession>A0A1D1USC7</accession>
<dbReference type="Proteomes" id="UP000186922">
    <property type="component" value="Unassembled WGS sequence"/>
</dbReference>
<sequence>LVINLNFMTRSSCRQTKNPQPERPKAKIGRRVKLTHYTHNEYGRVRSVNIIKFIELCQIGFDPEGRYYIKIILGSDLLMLALLVGFCKIKTLGTCPCRCRWNFTISTW</sequence>
<gene>
    <name evidence="1" type="primary">RvY_03678-1</name>
    <name evidence="1" type="synonym">RvY_03678.1</name>
    <name evidence="1" type="ORF">RvY_03678</name>
</gene>
<name>A0A1D1USC7_RAMVA</name>
<feature type="non-terminal residue" evidence="1">
    <location>
        <position position="1"/>
    </location>
</feature>
<protein>
    <submittedName>
        <fullName evidence="1">Uncharacterized protein</fullName>
    </submittedName>
</protein>
<proteinExistence type="predicted"/>
<comment type="caution">
    <text evidence="1">The sequence shown here is derived from an EMBL/GenBank/DDBJ whole genome shotgun (WGS) entry which is preliminary data.</text>
</comment>
<evidence type="ECO:0000313" key="1">
    <source>
        <dbReference type="EMBL" id="GAU91420.1"/>
    </source>
</evidence>
<dbReference type="AlphaFoldDB" id="A0A1D1USC7"/>
<evidence type="ECO:0000313" key="2">
    <source>
        <dbReference type="Proteomes" id="UP000186922"/>
    </source>
</evidence>
<reference evidence="1 2" key="1">
    <citation type="journal article" date="2016" name="Nat. Commun.">
        <title>Extremotolerant tardigrade genome and improved radiotolerance of human cultured cells by tardigrade-unique protein.</title>
        <authorList>
            <person name="Hashimoto T."/>
            <person name="Horikawa D.D."/>
            <person name="Saito Y."/>
            <person name="Kuwahara H."/>
            <person name="Kozuka-Hata H."/>
            <person name="Shin-I T."/>
            <person name="Minakuchi Y."/>
            <person name="Ohishi K."/>
            <person name="Motoyama A."/>
            <person name="Aizu T."/>
            <person name="Enomoto A."/>
            <person name="Kondo K."/>
            <person name="Tanaka S."/>
            <person name="Hara Y."/>
            <person name="Koshikawa S."/>
            <person name="Sagara H."/>
            <person name="Miura T."/>
            <person name="Yokobori S."/>
            <person name="Miyagawa K."/>
            <person name="Suzuki Y."/>
            <person name="Kubo T."/>
            <person name="Oyama M."/>
            <person name="Kohara Y."/>
            <person name="Fujiyama A."/>
            <person name="Arakawa K."/>
            <person name="Katayama T."/>
            <person name="Toyoda A."/>
            <person name="Kunieda T."/>
        </authorList>
    </citation>
    <scope>NUCLEOTIDE SEQUENCE [LARGE SCALE GENOMIC DNA]</scope>
    <source>
        <strain evidence="1 2">YOKOZUNA-1</strain>
    </source>
</reference>